<evidence type="ECO:0000313" key="2">
    <source>
        <dbReference type="Proteomes" id="UP000199288"/>
    </source>
</evidence>
<keyword evidence="2" id="KW-1185">Reference proteome</keyword>
<evidence type="ECO:0000313" key="1">
    <source>
        <dbReference type="EMBL" id="SDZ82063.1"/>
    </source>
</evidence>
<dbReference type="EMBL" id="FNQV01000002">
    <property type="protein sequence ID" value="SDZ82063.1"/>
    <property type="molecule type" value="Genomic_DNA"/>
</dbReference>
<name>A0A1H3W4P4_9ACTO</name>
<organism evidence="1 2">
    <name type="scientific">Bowdeniella nasicola</name>
    <dbReference type="NCBI Taxonomy" id="208480"/>
    <lineage>
        <taxon>Bacteria</taxon>
        <taxon>Bacillati</taxon>
        <taxon>Actinomycetota</taxon>
        <taxon>Actinomycetes</taxon>
        <taxon>Actinomycetales</taxon>
        <taxon>Actinomycetaceae</taxon>
        <taxon>Bowdeniella</taxon>
    </lineage>
</organism>
<gene>
    <name evidence="1" type="ORF">SAMN02910418_00286</name>
</gene>
<sequence>MILIVDGVRVKSGSHVLAHLRGVVAGFGENVGTLKLKCTSQVCSP</sequence>
<reference evidence="2" key="1">
    <citation type="submission" date="2016-10" db="EMBL/GenBank/DDBJ databases">
        <authorList>
            <person name="Varghese N."/>
            <person name="Submissions S."/>
        </authorList>
    </citation>
    <scope>NUCLEOTIDE SEQUENCE [LARGE SCALE GENOMIC DNA]</scope>
    <source>
        <strain evidence="2">KPR-1</strain>
    </source>
</reference>
<protein>
    <submittedName>
        <fullName evidence="1">Uncharacterized protein</fullName>
    </submittedName>
</protein>
<proteinExistence type="predicted"/>
<dbReference type="AlphaFoldDB" id="A0A1H3W4P4"/>
<dbReference type="Proteomes" id="UP000199288">
    <property type="component" value="Unassembled WGS sequence"/>
</dbReference>
<accession>A0A1H3W4P4</accession>